<feature type="region of interest" description="Disordered" evidence="1">
    <location>
        <begin position="101"/>
        <end position="121"/>
    </location>
</feature>
<gene>
    <name evidence="3" type="ORF">EWM63_22645</name>
</gene>
<evidence type="ECO:0000256" key="2">
    <source>
        <dbReference type="SAM" id="SignalP"/>
    </source>
</evidence>
<dbReference type="KEGG" id="plue:EWM63_22645"/>
<protein>
    <recommendedName>
        <fullName evidence="5">Secreted protein</fullName>
    </recommendedName>
</protein>
<organism evidence="3 4">
    <name type="scientific">Pseudoduganella lutea</name>
    <dbReference type="NCBI Taxonomy" id="321985"/>
    <lineage>
        <taxon>Bacteria</taxon>
        <taxon>Pseudomonadati</taxon>
        <taxon>Pseudomonadota</taxon>
        <taxon>Betaproteobacteria</taxon>
        <taxon>Burkholderiales</taxon>
        <taxon>Oxalobacteraceae</taxon>
        <taxon>Telluria group</taxon>
        <taxon>Pseudoduganella</taxon>
    </lineage>
</organism>
<feature type="compositionally biased region" description="Pro residues" evidence="1">
    <location>
        <begin position="111"/>
        <end position="121"/>
    </location>
</feature>
<dbReference type="EMBL" id="CP035913">
    <property type="protein sequence ID" value="QBE65441.1"/>
    <property type="molecule type" value="Genomic_DNA"/>
</dbReference>
<reference evidence="3 4" key="1">
    <citation type="submission" date="2019-02" db="EMBL/GenBank/DDBJ databases">
        <title>Draft Genome Sequences of Six Type Strains of the Genus Massilia.</title>
        <authorList>
            <person name="Miess H."/>
            <person name="Frediansyhah A."/>
            <person name="Gross H."/>
        </authorList>
    </citation>
    <scope>NUCLEOTIDE SEQUENCE [LARGE SCALE GENOMIC DNA]</scope>
    <source>
        <strain evidence="3 4">DSM 17473</strain>
    </source>
</reference>
<sequence>MRRLFVIFLALLFPLNVLALSMSVSSMTFPSTSFPSTSFPSAHPGVAASPDALAALPDLAVDDIVFDIDPDEPPAGMDFHDTVHGAVRQPAAFPLERAATLPLPPRRGLDPLPPIKPPPSA</sequence>
<dbReference type="Proteomes" id="UP000290637">
    <property type="component" value="Chromosome"/>
</dbReference>
<proteinExistence type="predicted"/>
<keyword evidence="4" id="KW-1185">Reference proteome</keyword>
<dbReference type="AlphaFoldDB" id="A0A4P6L232"/>
<feature type="chain" id="PRO_5020849717" description="Secreted protein" evidence="2">
    <location>
        <begin position="20"/>
        <end position="121"/>
    </location>
</feature>
<evidence type="ECO:0008006" key="5">
    <source>
        <dbReference type="Google" id="ProtNLM"/>
    </source>
</evidence>
<accession>A0A4P6L232</accession>
<dbReference type="RefSeq" id="WP_130188551.1">
    <property type="nucleotide sequence ID" value="NZ_CP035913.1"/>
</dbReference>
<feature type="signal peptide" evidence="2">
    <location>
        <begin position="1"/>
        <end position="19"/>
    </location>
</feature>
<keyword evidence="2" id="KW-0732">Signal</keyword>
<name>A0A4P6L232_9BURK</name>
<evidence type="ECO:0000256" key="1">
    <source>
        <dbReference type="SAM" id="MobiDB-lite"/>
    </source>
</evidence>
<evidence type="ECO:0000313" key="4">
    <source>
        <dbReference type="Proteomes" id="UP000290637"/>
    </source>
</evidence>
<evidence type="ECO:0000313" key="3">
    <source>
        <dbReference type="EMBL" id="QBE65441.1"/>
    </source>
</evidence>